<dbReference type="InterPro" id="IPR036612">
    <property type="entry name" value="KH_dom_type_1_sf"/>
</dbReference>
<dbReference type="GO" id="GO:0004521">
    <property type="term" value="F:RNA endonuclease activity"/>
    <property type="evidence" value="ECO:0007669"/>
    <property type="project" value="UniProtKB-UniRule"/>
</dbReference>
<keyword evidence="4 5" id="KW-0694">RNA-binding</keyword>
<dbReference type="GO" id="GO:0006402">
    <property type="term" value="P:mRNA catabolic process"/>
    <property type="evidence" value="ECO:0007669"/>
    <property type="project" value="UniProtKB-UniRule"/>
</dbReference>
<comment type="function">
    <text evidence="5">Endoribonuclease that initiates mRNA decay.</text>
</comment>
<dbReference type="SMART" id="SM00322">
    <property type="entry name" value="KH"/>
    <property type="match status" value="1"/>
</dbReference>
<keyword evidence="1 5" id="KW-0540">Nuclease</keyword>
<keyword evidence="5" id="KW-0812">Transmembrane</keyword>
<dbReference type="EC" id="3.1.-.-" evidence="5 6"/>
<comment type="similarity">
    <text evidence="5">Belongs to the RNase Y family.</text>
</comment>
<evidence type="ECO:0000256" key="4">
    <source>
        <dbReference type="ARBA" id="ARBA00022884"/>
    </source>
</evidence>
<evidence type="ECO:0000256" key="5">
    <source>
        <dbReference type="HAMAP-Rule" id="MF_00335"/>
    </source>
</evidence>
<evidence type="ECO:0000256" key="7">
    <source>
        <dbReference type="SAM" id="Coils"/>
    </source>
</evidence>
<evidence type="ECO:0000256" key="2">
    <source>
        <dbReference type="ARBA" id="ARBA00022759"/>
    </source>
</evidence>
<accession>A0A0G2AMB4</accession>
<evidence type="ECO:0000313" key="10">
    <source>
        <dbReference type="Proteomes" id="UP000033870"/>
    </source>
</evidence>
<dbReference type="SMART" id="SM00471">
    <property type="entry name" value="HDc"/>
    <property type="match status" value="1"/>
</dbReference>
<gene>
    <name evidence="5" type="primary">rny</name>
    <name evidence="9" type="ORF">UY92_C0006G0018</name>
</gene>
<dbReference type="Gene3D" id="1.10.3210.10">
    <property type="entry name" value="Hypothetical protein af1432"/>
    <property type="match status" value="1"/>
</dbReference>
<reference evidence="9 10" key="1">
    <citation type="journal article" date="2015" name="Nature">
        <title>rRNA introns, odd ribosomes, and small enigmatic genomes across a large radiation of phyla.</title>
        <authorList>
            <person name="Brown C.T."/>
            <person name="Hug L.A."/>
            <person name="Thomas B.C."/>
            <person name="Sharon I."/>
            <person name="Castelle C.J."/>
            <person name="Singh A."/>
            <person name="Wilkins M.J."/>
            <person name="Williams K.H."/>
            <person name="Banfield J.F."/>
        </authorList>
    </citation>
    <scope>NUCLEOTIDE SEQUENCE [LARGE SCALE GENOMIC DNA]</scope>
</reference>
<dbReference type="Pfam" id="PF12072">
    <property type="entry name" value="RNase_Y_N"/>
    <property type="match status" value="1"/>
</dbReference>
<keyword evidence="2 5" id="KW-0255">Endonuclease</keyword>
<dbReference type="InterPro" id="IPR003607">
    <property type="entry name" value="HD/PDEase_dom"/>
</dbReference>
<dbReference type="Proteomes" id="UP000033870">
    <property type="component" value="Unassembled WGS sequence"/>
</dbReference>
<keyword evidence="5" id="KW-1133">Transmembrane helix</keyword>
<name>A0A0G2AMB4_9BACT</name>
<dbReference type="GO" id="GO:0005886">
    <property type="term" value="C:plasma membrane"/>
    <property type="evidence" value="ECO:0007669"/>
    <property type="project" value="UniProtKB-SubCell"/>
</dbReference>
<dbReference type="SUPFAM" id="SSF54791">
    <property type="entry name" value="Eukaryotic type KH-domain (KH-domain type I)"/>
    <property type="match status" value="1"/>
</dbReference>
<dbReference type="HAMAP" id="MF_00335">
    <property type="entry name" value="RNase_Y"/>
    <property type="match status" value="1"/>
</dbReference>
<feature type="transmembrane region" description="Helical" evidence="5">
    <location>
        <begin position="9"/>
        <end position="29"/>
    </location>
</feature>
<dbReference type="AlphaFoldDB" id="A0A0G2AMB4"/>
<sequence length="513" mass="57985">MKLFCMSELLIISASLVGIALGIGVGYFVRKQIAQARANSVEAKAEKLLVEAKNKEQELLLQAKEKAIKVIDEAKREEEERRKELRQIQTRLEQRESLFDQKLLNFEENKNKLEQKVEEVKAVRQKVEDIKLQVVKKLEETAALSREEAKQQLLKQAEEESKLDLFSRLSKLQKENGDHFEAEARKVVIDAMQRCACNHANENTGTIINLPSEEMKGRIIGKDGRNIKTIEKLTGCELIIDETPGMLIISGFSPIRRRVAQIALEKLIKDGRIQPVKIEEFIDMAKKELAIDIKQAGDEALYQMGITGLDPKLVSIVGRLKYRTSYGQNVLNHCLEVGHLAGMMADELGLDPFAAKKAGFFHDIGKSIDHETQGSHTELGYKILKKFNVDEDTAQVALTHHDTSPPLILTKLVMAADAISASRIGARRDTHEEYVARLEELEKTASDFPGIEKVYAIQAGREVRIFVRPEEIDDYAAYNLAKDIARKIEQELTYPGEIKVNVIRESRTVEYAR</sequence>
<dbReference type="GO" id="GO:0003723">
    <property type="term" value="F:RNA binding"/>
    <property type="evidence" value="ECO:0007669"/>
    <property type="project" value="UniProtKB-UniRule"/>
</dbReference>
<dbReference type="InterPro" id="IPR006675">
    <property type="entry name" value="HDIG_dom"/>
</dbReference>
<dbReference type="STRING" id="1619044.UY92_C0006G0018"/>
<evidence type="ECO:0000259" key="8">
    <source>
        <dbReference type="PROSITE" id="PS51831"/>
    </source>
</evidence>
<dbReference type="EMBL" id="LCRX01000006">
    <property type="protein sequence ID" value="KKW42457.1"/>
    <property type="molecule type" value="Genomic_DNA"/>
</dbReference>
<dbReference type="InterPro" id="IPR006674">
    <property type="entry name" value="HD_domain"/>
</dbReference>
<keyword evidence="7" id="KW-0175">Coiled coil</keyword>
<dbReference type="Pfam" id="PF01966">
    <property type="entry name" value="HD"/>
    <property type="match status" value="1"/>
</dbReference>
<dbReference type="PROSITE" id="PS50084">
    <property type="entry name" value="KH_TYPE_1"/>
    <property type="match status" value="1"/>
</dbReference>
<dbReference type="NCBIfam" id="TIGR00277">
    <property type="entry name" value="HDIG"/>
    <property type="match status" value="1"/>
</dbReference>
<dbReference type="GO" id="GO:0016787">
    <property type="term" value="F:hydrolase activity"/>
    <property type="evidence" value="ECO:0007669"/>
    <property type="project" value="UniProtKB-KW"/>
</dbReference>
<evidence type="ECO:0000256" key="1">
    <source>
        <dbReference type="ARBA" id="ARBA00022722"/>
    </source>
</evidence>
<protein>
    <recommendedName>
        <fullName evidence="5 6">Ribonuclease Y</fullName>
        <shortName evidence="5">RNase Y</shortName>
        <ecNumber evidence="5 6">3.1.-.-</ecNumber>
    </recommendedName>
</protein>
<evidence type="ECO:0000256" key="3">
    <source>
        <dbReference type="ARBA" id="ARBA00022801"/>
    </source>
</evidence>
<dbReference type="NCBIfam" id="TIGR03319">
    <property type="entry name" value="RNase_Y"/>
    <property type="match status" value="1"/>
</dbReference>
<dbReference type="InterPro" id="IPR022711">
    <property type="entry name" value="RNase_Y_N"/>
</dbReference>
<dbReference type="Pfam" id="PF00013">
    <property type="entry name" value="KH_1"/>
    <property type="match status" value="1"/>
</dbReference>
<evidence type="ECO:0000256" key="6">
    <source>
        <dbReference type="NCBIfam" id="TIGR03319"/>
    </source>
</evidence>
<keyword evidence="3 5" id="KW-0378">Hydrolase</keyword>
<dbReference type="CDD" id="cd22431">
    <property type="entry name" value="KH-I_RNaseY"/>
    <property type="match status" value="1"/>
</dbReference>
<dbReference type="PANTHER" id="PTHR12826:SF15">
    <property type="entry name" value="RIBONUCLEASE Y"/>
    <property type="match status" value="1"/>
</dbReference>
<comment type="caution">
    <text evidence="9">The sequence shown here is derived from an EMBL/GenBank/DDBJ whole genome shotgun (WGS) entry which is preliminary data.</text>
</comment>
<feature type="coiled-coil region" evidence="7">
    <location>
        <begin position="31"/>
        <end position="155"/>
    </location>
</feature>
<comment type="subcellular location">
    <subcellularLocation>
        <location evidence="5">Cell membrane</location>
        <topology evidence="5">Single-pass membrane protein</topology>
    </subcellularLocation>
</comment>
<keyword evidence="5" id="KW-1003">Cell membrane</keyword>
<dbReference type="PANTHER" id="PTHR12826">
    <property type="entry name" value="RIBONUCLEASE Y"/>
    <property type="match status" value="1"/>
</dbReference>
<dbReference type="SUPFAM" id="SSF109604">
    <property type="entry name" value="HD-domain/PDEase-like"/>
    <property type="match status" value="1"/>
</dbReference>
<dbReference type="CDD" id="cd00077">
    <property type="entry name" value="HDc"/>
    <property type="match status" value="1"/>
</dbReference>
<dbReference type="InterPro" id="IPR004088">
    <property type="entry name" value="KH_dom_type_1"/>
</dbReference>
<evidence type="ECO:0000313" key="9">
    <source>
        <dbReference type="EMBL" id="KKW42457.1"/>
    </source>
</evidence>
<dbReference type="InterPro" id="IPR004087">
    <property type="entry name" value="KH_dom"/>
</dbReference>
<dbReference type="PATRIC" id="fig|1619044.3.peg.453"/>
<feature type="domain" description="HD" evidence="8">
    <location>
        <begin position="330"/>
        <end position="422"/>
    </location>
</feature>
<keyword evidence="5" id="KW-0472">Membrane</keyword>
<organism evidence="9 10">
    <name type="scientific">Candidatus Magasanikbacteria bacterium GW2011_GWA2_56_11</name>
    <dbReference type="NCBI Taxonomy" id="1619044"/>
    <lineage>
        <taxon>Bacteria</taxon>
        <taxon>Candidatus Magasanikiibacteriota</taxon>
    </lineage>
</organism>
<dbReference type="PROSITE" id="PS51831">
    <property type="entry name" value="HD"/>
    <property type="match status" value="1"/>
</dbReference>
<proteinExistence type="inferred from homology"/>
<dbReference type="Gene3D" id="3.30.1370.10">
    <property type="entry name" value="K Homology domain, type 1"/>
    <property type="match status" value="1"/>
</dbReference>
<dbReference type="InterPro" id="IPR017705">
    <property type="entry name" value="Ribonuclease_Y"/>
</dbReference>